<reference evidence="7" key="1">
    <citation type="journal article" date="2020" name="BMC Genomics">
        <title>Correction to: Identification and distribution of gene clusters required for synthesis of sphingolipid metabolism inhibitors in diverse species of the filamentous fungus Fusarium.</title>
        <authorList>
            <person name="Kim H.S."/>
            <person name="Lohmar J.M."/>
            <person name="Busman M."/>
            <person name="Brown D.W."/>
            <person name="Naumann T.A."/>
            <person name="Divon H.H."/>
            <person name="Lysoe E."/>
            <person name="Uhlig S."/>
            <person name="Proctor R.H."/>
        </authorList>
    </citation>
    <scope>NUCLEOTIDE SEQUENCE</scope>
    <source>
        <strain evidence="7">NRRL 22465</strain>
    </source>
</reference>
<dbReference type="EMBL" id="JABEYC010001025">
    <property type="protein sequence ID" value="KAF4970416.1"/>
    <property type="molecule type" value="Genomic_DNA"/>
</dbReference>
<feature type="transmembrane region" description="Helical" evidence="6">
    <location>
        <begin position="378"/>
        <end position="396"/>
    </location>
</feature>
<evidence type="ECO:0000256" key="4">
    <source>
        <dbReference type="ARBA" id="ARBA00022989"/>
    </source>
</evidence>
<evidence type="ECO:0000256" key="1">
    <source>
        <dbReference type="ARBA" id="ARBA00004141"/>
    </source>
</evidence>
<evidence type="ECO:0008006" key="9">
    <source>
        <dbReference type="Google" id="ProtNLM"/>
    </source>
</evidence>
<feature type="transmembrane region" description="Helical" evidence="6">
    <location>
        <begin position="155"/>
        <end position="177"/>
    </location>
</feature>
<dbReference type="PROSITE" id="PS00218">
    <property type="entry name" value="AMINO_ACID_PERMEASE_1"/>
    <property type="match status" value="1"/>
</dbReference>
<proteinExistence type="predicted"/>
<dbReference type="GO" id="GO:0016020">
    <property type="term" value="C:membrane"/>
    <property type="evidence" value="ECO:0007669"/>
    <property type="project" value="UniProtKB-SubCell"/>
</dbReference>
<reference evidence="7" key="2">
    <citation type="submission" date="2020-05" db="EMBL/GenBank/DDBJ databases">
        <authorList>
            <person name="Kim H.-S."/>
            <person name="Proctor R.H."/>
            <person name="Brown D.W."/>
        </authorList>
    </citation>
    <scope>NUCLEOTIDE SEQUENCE</scope>
    <source>
        <strain evidence="7">NRRL 22465</strain>
    </source>
</reference>
<feature type="transmembrane region" description="Helical" evidence="6">
    <location>
        <begin position="64"/>
        <end position="83"/>
    </location>
</feature>
<sequence>MEQQALKQAERDALDLAALGHAETLSRKFSVLSMLSLAFCVLGTWAVCAQGLASGIENGGPVTVLWGLVLVTVCNVCIAMSLGELCSSMPTALGQAFWVSRLWRTRLGRFVAYICAWVNVFGWICLTASQVAFMAEFLLSMKLMFDPGWSGMDKGWVLFLIYTGINILFTFVNYVGCRSEKFLPYFNNFVAVGFVGLFVAFSLVLPISVGTKPNLEYQPARFVFGSWVNETGWANGVVWFLGLVQAAYGLTAFDSVLHMVEELPNPRRNAPRTMIMAVVLGAISGFLFMIACLFCIQDLDTVLDPPSGFPFIELVQSTVGLNGAAVLIALFIFNGFGQGISVMTSASRLTWSFARDRGLPYGAYFSHVDPYWQVPGRALILQAAVITLVGLLYLFSSTALEAILGVSTIALTISYAIPIGVLMAVGRENLPSGGEFCLGKIGPILNGVSIVYSIITTVFFFFPGTPSLAPADMNYAIAVFGVMLIIALGFWVVKGRKSFLQTEVLSDHVIYAQGGGEQQETQEAREKT</sequence>
<protein>
    <recommendedName>
        <fullName evidence="9">Amino acid permease</fullName>
    </recommendedName>
</protein>
<dbReference type="OrthoDB" id="2417308at2759"/>
<accession>A0A8H4U5W4</accession>
<dbReference type="InterPro" id="IPR004840">
    <property type="entry name" value="Amino_acid_permease_CS"/>
</dbReference>
<dbReference type="PIRSF" id="PIRSF006060">
    <property type="entry name" value="AA_transporter"/>
    <property type="match status" value="1"/>
</dbReference>
<evidence type="ECO:0000313" key="7">
    <source>
        <dbReference type="EMBL" id="KAF4970416.1"/>
    </source>
</evidence>
<organism evidence="7 8">
    <name type="scientific">Fusarium zealandicum</name>
    <dbReference type="NCBI Taxonomy" id="1053134"/>
    <lineage>
        <taxon>Eukaryota</taxon>
        <taxon>Fungi</taxon>
        <taxon>Dikarya</taxon>
        <taxon>Ascomycota</taxon>
        <taxon>Pezizomycotina</taxon>
        <taxon>Sordariomycetes</taxon>
        <taxon>Hypocreomycetidae</taxon>
        <taxon>Hypocreales</taxon>
        <taxon>Nectriaceae</taxon>
        <taxon>Fusarium</taxon>
        <taxon>Fusarium staphyleae species complex</taxon>
    </lineage>
</organism>
<comment type="caution">
    <text evidence="7">The sequence shown here is derived from an EMBL/GenBank/DDBJ whole genome shotgun (WGS) entry which is preliminary data.</text>
</comment>
<feature type="transmembrane region" description="Helical" evidence="6">
    <location>
        <begin position="233"/>
        <end position="253"/>
    </location>
</feature>
<dbReference type="Proteomes" id="UP000635477">
    <property type="component" value="Unassembled WGS sequence"/>
</dbReference>
<evidence type="ECO:0000313" key="8">
    <source>
        <dbReference type="Proteomes" id="UP000635477"/>
    </source>
</evidence>
<dbReference type="GO" id="GO:0006865">
    <property type="term" value="P:amino acid transport"/>
    <property type="evidence" value="ECO:0007669"/>
    <property type="project" value="InterPro"/>
</dbReference>
<feature type="transmembrane region" description="Helical" evidence="6">
    <location>
        <begin position="437"/>
        <end position="462"/>
    </location>
</feature>
<feature type="transmembrane region" description="Helical" evidence="6">
    <location>
        <begin position="402"/>
        <end position="425"/>
    </location>
</feature>
<feature type="transmembrane region" description="Helical" evidence="6">
    <location>
        <begin position="189"/>
        <end position="209"/>
    </location>
</feature>
<comment type="subcellular location">
    <subcellularLocation>
        <location evidence="1">Membrane</location>
        <topology evidence="1">Multi-pass membrane protein</topology>
    </subcellularLocation>
</comment>
<dbReference type="AlphaFoldDB" id="A0A8H4U5W4"/>
<name>A0A8H4U5W4_9HYPO</name>
<feature type="transmembrane region" description="Helical" evidence="6">
    <location>
        <begin position="274"/>
        <end position="299"/>
    </location>
</feature>
<dbReference type="Gene3D" id="1.20.1740.10">
    <property type="entry name" value="Amino acid/polyamine transporter I"/>
    <property type="match status" value="1"/>
</dbReference>
<dbReference type="PANTHER" id="PTHR45649">
    <property type="entry name" value="AMINO-ACID PERMEASE BAT1"/>
    <property type="match status" value="1"/>
</dbReference>
<dbReference type="Pfam" id="PF13520">
    <property type="entry name" value="AA_permease_2"/>
    <property type="match status" value="1"/>
</dbReference>
<dbReference type="GO" id="GO:0022857">
    <property type="term" value="F:transmembrane transporter activity"/>
    <property type="evidence" value="ECO:0007669"/>
    <property type="project" value="InterPro"/>
</dbReference>
<dbReference type="InterPro" id="IPR002293">
    <property type="entry name" value="AA/rel_permease1"/>
</dbReference>
<evidence type="ECO:0000256" key="5">
    <source>
        <dbReference type="ARBA" id="ARBA00023136"/>
    </source>
</evidence>
<keyword evidence="2" id="KW-0813">Transport</keyword>
<dbReference type="PANTHER" id="PTHR45649:SF22">
    <property type="entry name" value="TRANSPORTER, PUTATIVE (EUROFUNG)-RELATED"/>
    <property type="match status" value="1"/>
</dbReference>
<feature type="transmembrane region" description="Helical" evidence="6">
    <location>
        <begin position="474"/>
        <end position="493"/>
    </location>
</feature>
<keyword evidence="5 6" id="KW-0472">Membrane</keyword>
<evidence type="ECO:0000256" key="6">
    <source>
        <dbReference type="SAM" id="Phobius"/>
    </source>
</evidence>
<evidence type="ECO:0000256" key="3">
    <source>
        <dbReference type="ARBA" id="ARBA00022692"/>
    </source>
</evidence>
<feature type="transmembrane region" description="Helical" evidence="6">
    <location>
        <begin position="110"/>
        <end position="135"/>
    </location>
</feature>
<keyword evidence="3 6" id="KW-0812">Transmembrane</keyword>
<keyword evidence="4 6" id="KW-1133">Transmembrane helix</keyword>
<evidence type="ECO:0000256" key="2">
    <source>
        <dbReference type="ARBA" id="ARBA00022448"/>
    </source>
</evidence>
<feature type="transmembrane region" description="Helical" evidence="6">
    <location>
        <begin position="31"/>
        <end position="52"/>
    </location>
</feature>
<gene>
    <name evidence="7" type="ORF">FZEAL_10040</name>
</gene>
<keyword evidence="8" id="KW-1185">Reference proteome</keyword>
<feature type="transmembrane region" description="Helical" evidence="6">
    <location>
        <begin position="319"/>
        <end position="337"/>
    </location>
</feature>